<evidence type="ECO:0000256" key="1">
    <source>
        <dbReference type="SAM" id="SignalP"/>
    </source>
</evidence>
<feature type="signal peptide" evidence="1">
    <location>
        <begin position="1"/>
        <end position="20"/>
    </location>
</feature>
<reference evidence="2" key="1">
    <citation type="journal article" date="2020" name="Stud. Mycol.">
        <title>101 Dothideomycetes genomes: a test case for predicting lifestyles and emergence of pathogens.</title>
        <authorList>
            <person name="Haridas S."/>
            <person name="Albert R."/>
            <person name="Binder M."/>
            <person name="Bloem J."/>
            <person name="Labutti K."/>
            <person name="Salamov A."/>
            <person name="Andreopoulos B."/>
            <person name="Baker S."/>
            <person name="Barry K."/>
            <person name="Bills G."/>
            <person name="Bluhm B."/>
            <person name="Cannon C."/>
            <person name="Castanera R."/>
            <person name="Culley D."/>
            <person name="Daum C."/>
            <person name="Ezra D."/>
            <person name="Gonzalez J."/>
            <person name="Henrissat B."/>
            <person name="Kuo A."/>
            <person name="Liang C."/>
            <person name="Lipzen A."/>
            <person name="Lutzoni F."/>
            <person name="Magnuson J."/>
            <person name="Mondo S."/>
            <person name="Nolan M."/>
            <person name="Ohm R."/>
            <person name="Pangilinan J."/>
            <person name="Park H.-J."/>
            <person name="Ramirez L."/>
            <person name="Alfaro M."/>
            <person name="Sun H."/>
            <person name="Tritt A."/>
            <person name="Yoshinaga Y."/>
            <person name="Zwiers L.-H."/>
            <person name="Turgeon B."/>
            <person name="Goodwin S."/>
            <person name="Spatafora J."/>
            <person name="Crous P."/>
            <person name="Grigoriev I."/>
        </authorList>
    </citation>
    <scope>NUCLEOTIDE SEQUENCE</scope>
    <source>
        <strain evidence="2">CBS 379.55</strain>
    </source>
</reference>
<protein>
    <recommendedName>
        <fullName evidence="4">Concanavalin A-like lectin/glucanase</fullName>
    </recommendedName>
</protein>
<feature type="chain" id="PRO_5025472369" description="Concanavalin A-like lectin/glucanase" evidence="1">
    <location>
        <begin position="21"/>
        <end position="262"/>
    </location>
</feature>
<dbReference type="EMBL" id="ML986485">
    <property type="protein sequence ID" value="KAF2280458.1"/>
    <property type="molecule type" value="Genomic_DNA"/>
</dbReference>
<keyword evidence="3" id="KW-1185">Reference proteome</keyword>
<dbReference type="RefSeq" id="XP_033657996.1">
    <property type="nucleotide sequence ID" value="XM_033802566.1"/>
</dbReference>
<sequence>MKRPTLCLPILLAATSSARSILATSQRSSELTDDFDGPAQWKFTLQNWSGDGCPDFGNTSATPGYSFTRQSSGPFMSNSSADTFWSYISFPWMQASLDGNNPSKLARISCDVTVLYEEVTPYGSALPPEKRTHKLKLHKNGSTIEANYKLDKGVNAEWQVRFYDPQDFTVMAQDWASVDGPLESGNDTHMAFEWLPPLFAPDPYVQSECGRSVFRIRLDLWLASRATGAGGKVFSKRTDWNNGKGKQWDGVNLGYSYDWEKC</sequence>
<gene>
    <name evidence="2" type="ORF">EI97DRAFT_498625</name>
</gene>
<proteinExistence type="predicted"/>
<keyword evidence="1" id="KW-0732">Signal</keyword>
<evidence type="ECO:0000313" key="3">
    <source>
        <dbReference type="Proteomes" id="UP000800097"/>
    </source>
</evidence>
<dbReference type="Proteomes" id="UP000800097">
    <property type="component" value="Unassembled WGS sequence"/>
</dbReference>
<dbReference type="AlphaFoldDB" id="A0A6A6JXB3"/>
<organism evidence="2 3">
    <name type="scientific">Westerdykella ornata</name>
    <dbReference type="NCBI Taxonomy" id="318751"/>
    <lineage>
        <taxon>Eukaryota</taxon>
        <taxon>Fungi</taxon>
        <taxon>Dikarya</taxon>
        <taxon>Ascomycota</taxon>
        <taxon>Pezizomycotina</taxon>
        <taxon>Dothideomycetes</taxon>
        <taxon>Pleosporomycetidae</taxon>
        <taxon>Pleosporales</taxon>
        <taxon>Sporormiaceae</taxon>
        <taxon>Westerdykella</taxon>
    </lineage>
</organism>
<accession>A0A6A6JXB3</accession>
<dbReference type="GeneID" id="54555741"/>
<evidence type="ECO:0000313" key="2">
    <source>
        <dbReference type="EMBL" id="KAF2280458.1"/>
    </source>
</evidence>
<name>A0A6A6JXB3_WESOR</name>
<evidence type="ECO:0008006" key="4">
    <source>
        <dbReference type="Google" id="ProtNLM"/>
    </source>
</evidence>
<dbReference type="OrthoDB" id="3735213at2759"/>